<keyword evidence="2" id="KW-1185">Reference proteome</keyword>
<reference evidence="1" key="1">
    <citation type="journal article" date="2022" name="bioRxiv">
        <title>Sequencing and chromosome-scale assembly of the giantPleurodeles waltlgenome.</title>
        <authorList>
            <person name="Brown T."/>
            <person name="Elewa A."/>
            <person name="Iarovenko S."/>
            <person name="Subramanian E."/>
            <person name="Araus A.J."/>
            <person name="Petzold A."/>
            <person name="Susuki M."/>
            <person name="Suzuki K.-i.T."/>
            <person name="Hayashi T."/>
            <person name="Toyoda A."/>
            <person name="Oliveira C."/>
            <person name="Osipova E."/>
            <person name="Leigh N.D."/>
            <person name="Simon A."/>
            <person name="Yun M.H."/>
        </authorList>
    </citation>
    <scope>NUCLEOTIDE SEQUENCE</scope>
    <source>
        <strain evidence="1">20211129_DDA</strain>
        <tissue evidence="1">Liver</tissue>
    </source>
</reference>
<sequence length="173" mass="18986">MKGIIRGQCRERGWEPGERVISSPRRSGRHCDKKTLRGTHRATVVAGGGKFKTRSGILGTQGPCERQRCPEGTRPTLRRLAIISSSLELGRSRPLPLCPQYLRRRLEMLTVNASPLCGPSQENAGPDIPTSGPGVLFTQRCMLGSSAARVVERDAAAEHLWELAITLCTRPVY</sequence>
<gene>
    <name evidence="1" type="ORF">NDU88_005282</name>
</gene>
<dbReference type="Proteomes" id="UP001066276">
    <property type="component" value="Chromosome 3_2"/>
</dbReference>
<dbReference type="EMBL" id="JANPWB010000006">
    <property type="protein sequence ID" value="KAJ1180058.1"/>
    <property type="molecule type" value="Genomic_DNA"/>
</dbReference>
<protein>
    <submittedName>
        <fullName evidence="1">Uncharacterized protein</fullName>
    </submittedName>
</protein>
<evidence type="ECO:0000313" key="2">
    <source>
        <dbReference type="Proteomes" id="UP001066276"/>
    </source>
</evidence>
<dbReference type="AlphaFoldDB" id="A0AAV7TUA9"/>
<accession>A0AAV7TUA9</accession>
<evidence type="ECO:0000313" key="1">
    <source>
        <dbReference type="EMBL" id="KAJ1180058.1"/>
    </source>
</evidence>
<proteinExistence type="predicted"/>
<name>A0AAV7TUA9_PLEWA</name>
<comment type="caution">
    <text evidence="1">The sequence shown here is derived from an EMBL/GenBank/DDBJ whole genome shotgun (WGS) entry which is preliminary data.</text>
</comment>
<organism evidence="1 2">
    <name type="scientific">Pleurodeles waltl</name>
    <name type="common">Iberian ribbed newt</name>
    <dbReference type="NCBI Taxonomy" id="8319"/>
    <lineage>
        <taxon>Eukaryota</taxon>
        <taxon>Metazoa</taxon>
        <taxon>Chordata</taxon>
        <taxon>Craniata</taxon>
        <taxon>Vertebrata</taxon>
        <taxon>Euteleostomi</taxon>
        <taxon>Amphibia</taxon>
        <taxon>Batrachia</taxon>
        <taxon>Caudata</taxon>
        <taxon>Salamandroidea</taxon>
        <taxon>Salamandridae</taxon>
        <taxon>Pleurodelinae</taxon>
        <taxon>Pleurodeles</taxon>
    </lineage>
</organism>